<dbReference type="InterPro" id="IPR011701">
    <property type="entry name" value="MFS"/>
</dbReference>
<dbReference type="EMBL" id="JAIQUM010000081">
    <property type="protein sequence ID" value="MBZ5753039.1"/>
    <property type="molecule type" value="Genomic_DNA"/>
</dbReference>
<dbReference type="InterPro" id="IPR036259">
    <property type="entry name" value="MFS_trans_sf"/>
</dbReference>
<feature type="transmembrane region" description="Helical" evidence="7">
    <location>
        <begin position="199"/>
        <end position="223"/>
    </location>
</feature>
<keyword evidence="3" id="KW-1003">Cell membrane</keyword>
<keyword evidence="5 7" id="KW-1133">Transmembrane helix</keyword>
<dbReference type="Gene3D" id="1.20.1250.20">
    <property type="entry name" value="MFS general substrate transporter like domains"/>
    <property type="match status" value="2"/>
</dbReference>
<keyword evidence="2" id="KW-0813">Transport</keyword>
<feature type="transmembrane region" description="Helical" evidence="7">
    <location>
        <begin position="356"/>
        <end position="373"/>
    </location>
</feature>
<dbReference type="InterPro" id="IPR020846">
    <property type="entry name" value="MFS_dom"/>
</dbReference>
<dbReference type="RefSeq" id="WP_224141471.1">
    <property type="nucleotide sequence ID" value="NZ_JAIQUM010000081.1"/>
</dbReference>
<evidence type="ECO:0000256" key="6">
    <source>
        <dbReference type="ARBA" id="ARBA00023136"/>
    </source>
</evidence>
<name>A0ABS7UYQ8_9BACI</name>
<dbReference type="PANTHER" id="PTHR43124:SF3">
    <property type="entry name" value="CHLORAMPHENICOL EFFLUX PUMP RV0191"/>
    <property type="match status" value="1"/>
</dbReference>
<feature type="transmembrane region" description="Helical" evidence="7">
    <location>
        <begin position="268"/>
        <end position="287"/>
    </location>
</feature>
<feature type="transmembrane region" description="Helical" evidence="7">
    <location>
        <begin position="12"/>
        <end position="33"/>
    </location>
</feature>
<organism evidence="9 10">
    <name type="scientific">Metabacillus rhizolycopersici</name>
    <dbReference type="NCBI Taxonomy" id="2875709"/>
    <lineage>
        <taxon>Bacteria</taxon>
        <taxon>Bacillati</taxon>
        <taxon>Bacillota</taxon>
        <taxon>Bacilli</taxon>
        <taxon>Bacillales</taxon>
        <taxon>Bacillaceae</taxon>
        <taxon>Metabacillus</taxon>
    </lineage>
</organism>
<comment type="subcellular location">
    <subcellularLocation>
        <location evidence="1">Cell membrane</location>
        <topology evidence="1">Multi-pass membrane protein</topology>
    </subcellularLocation>
</comment>
<feature type="transmembrane region" description="Helical" evidence="7">
    <location>
        <begin position="45"/>
        <end position="65"/>
    </location>
</feature>
<keyword evidence="6 7" id="KW-0472">Membrane</keyword>
<evidence type="ECO:0000313" key="10">
    <source>
        <dbReference type="Proteomes" id="UP001165287"/>
    </source>
</evidence>
<dbReference type="PANTHER" id="PTHR43124">
    <property type="entry name" value="PURINE EFFLUX PUMP PBUE"/>
    <property type="match status" value="1"/>
</dbReference>
<reference evidence="9" key="1">
    <citation type="submission" date="2024-05" db="EMBL/GenBank/DDBJ databases">
        <title>Metabacillus sp. nov., isolated from the rhizosphere soil of tomato plants.</title>
        <authorList>
            <person name="Ma R."/>
        </authorList>
    </citation>
    <scope>NUCLEOTIDE SEQUENCE</scope>
    <source>
        <strain evidence="9">DBTR6</strain>
    </source>
</reference>
<accession>A0ABS7UYQ8</accession>
<dbReference type="PROSITE" id="PS50850">
    <property type="entry name" value="MFS"/>
    <property type="match status" value="1"/>
</dbReference>
<evidence type="ECO:0000313" key="9">
    <source>
        <dbReference type="EMBL" id="MBZ5753039.1"/>
    </source>
</evidence>
<feature type="transmembrane region" description="Helical" evidence="7">
    <location>
        <begin position="332"/>
        <end position="350"/>
    </location>
</feature>
<feature type="domain" description="Major facilitator superfamily (MFS) profile" evidence="8">
    <location>
        <begin position="8"/>
        <end position="380"/>
    </location>
</feature>
<feature type="transmembrane region" description="Helical" evidence="7">
    <location>
        <begin position="132"/>
        <end position="154"/>
    </location>
</feature>
<feature type="transmembrane region" description="Helical" evidence="7">
    <location>
        <begin position="238"/>
        <end position="256"/>
    </location>
</feature>
<evidence type="ECO:0000259" key="8">
    <source>
        <dbReference type="PROSITE" id="PS50850"/>
    </source>
</evidence>
<comment type="caution">
    <text evidence="9">The sequence shown here is derived from an EMBL/GenBank/DDBJ whole genome shotgun (WGS) entry which is preliminary data.</text>
</comment>
<evidence type="ECO:0000256" key="1">
    <source>
        <dbReference type="ARBA" id="ARBA00004651"/>
    </source>
</evidence>
<gene>
    <name evidence="9" type="ORF">K9V48_23095</name>
</gene>
<dbReference type="InterPro" id="IPR050189">
    <property type="entry name" value="MFS_Efflux_Transporters"/>
</dbReference>
<dbReference type="CDD" id="cd17324">
    <property type="entry name" value="MFS_NepI_like"/>
    <property type="match status" value="1"/>
</dbReference>
<dbReference type="Proteomes" id="UP001165287">
    <property type="component" value="Unassembled WGS sequence"/>
</dbReference>
<protein>
    <submittedName>
        <fullName evidence="9">MFS transporter</fullName>
    </submittedName>
</protein>
<keyword evidence="4 7" id="KW-0812">Transmembrane</keyword>
<feature type="transmembrane region" description="Helical" evidence="7">
    <location>
        <begin position="72"/>
        <end position="91"/>
    </location>
</feature>
<evidence type="ECO:0000256" key="2">
    <source>
        <dbReference type="ARBA" id="ARBA00022448"/>
    </source>
</evidence>
<dbReference type="SUPFAM" id="SSF103473">
    <property type="entry name" value="MFS general substrate transporter"/>
    <property type="match status" value="1"/>
</dbReference>
<feature type="transmembrane region" description="Helical" evidence="7">
    <location>
        <begin position="97"/>
        <end position="120"/>
    </location>
</feature>
<feature type="transmembrane region" description="Helical" evidence="7">
    <location>
        <begin position="293"/>
        <end position="311"/>
    </location>
</feature>
<sequence length="389" mass="42674">MDSQGRVSLSVGWITLFLMGTDLFVVSPLLPFISEAYNVSSAMTGWMVTVFAVTYAIVAPFFGWASDKNGRGIFITFGLLLFSFSNILTAFSSSFTWLIISRILAGLSVAAITPLIYAIIGDIAPSNRRGTWLSIVISGHLTALWAGAPVGTLLEHFLGWRSVFVVMAIIGIILAVVNFKTWKYVPKSDFTRNLLEGNLLRILGSVSVTTIWAISMYALYVYLGAALYSENRFSSSEIALAVTFYGIGAVLGSLISGQFTDRFGARKISKATLIFLTVILVCLGIFFSSGDWIYFFLFIWALVGYAGFTSYQARLAIEYPKERGIVMAWNNTALYIGITIGSMIGGYVISNWGYPFLPYVCSIAAIISFVLSTQKVQETKKESAFPADR</sequence>
<evidence type="ECO:0000256" key="3">
    <source>
        <dbReference type="ARBA" id="ARBA00022475"/>
    </source>
</evidence>
<evidence type="ECO:0000256" key="4">
    <source>
        <dbReference type="ARBA" id="ARBA00022692"/>
    </source>
</evidence>
<evidence type="ECO:0000256" key="7">
    <source>
        <dbReference type="SAM" id="Phobius"/>
    </source>
</evidence>
<feature type="transmembrane region" description="Helical" evidence="7">
    <location>
        <begin position="160"/>
        <end position="179"/>
    </location>
</feature>
<keyword evidence="10" id="KW-1185">Reference proteome</keyword>
<proteinExistence type="predicted"/>
<dbReference type="Pfam" id="PF07690">
    <property type="entry name" value="MFS_1"/>
    <property type="match status" value="2"/>
</dbReference>
<evidence type="ECO:0000256" key="5">
    <source>
        <dbReference type="ARBA" id="ARBA00022989"/>
    </source>
</evidence>